<dbReference type="InterPro" id="IPR014308">
    <property type="entry name" value="Xanthine_DH_XdhC"/>
</dbReference>
<evidence type="ECO:0000259" key="2">
    <source>
        <dbReference type="Pfam" id="PF13478"/>
    </source>
</evidence>
<accession>A0A845SIQ3</accession>
<dbReference type="Pfam" id="PF02625">
    <property type="entry name" value="XdhC_CoxI"/>
    <property type="match status" value="1"/>
</dbReference>
<keyword evidence="4" id="KW-1185">Reference proteome</keyword>
<dbReference type="AlphaFoldDB" id="A0A845SIQ3"/>
<dbReference type="InterPro" id="IPR027051">
    <property type="entry name" value="XdhC_Rossmann_dom"/>
</dbReference>
<dbReference type="InterPro" id="IPR036291">
    <property type="entry name" value="NAD(P)-bd_dom_sf"/>
</dbReference>
<dbReference type="Proteomes" id="UP000461443">
    <property type="component" value="Unassembled WGS sequence"/>
</dbReference>
<dbReference type="Gene3D" id="3.40.50.720">
    <property type="entry name" value="NAD(P)-binding Rossmann-like Domain"/>
    <property type="match status" value="1"/>
</dbReference>
<reference evidence="3 4" key="1">
    <citation type="submission" date="2019-12" db="EMBL/GenBank/DDBJ databases">
        <authorList>
            <person name="Lee S.D."/>
        </authorList>
    </citation>
    <scope>NUCLEOTIDE SEQUENCE [LARGE SCALE GENOMIC DNA]</scope>
    <source>
        <strain evidence="3 4">SAP-6</strain>
    </source>
</reference>
<proteinExistence type="predicted"/>
<feature type="domain" description="XdhC Rossmann" evidence="2">
    <location>
        <begin position="108"/>
        <end position="248"/>
    </location>
</feature>
<dbReference type="NCBIfam" id="TIGR02964">
    <property type="entry name" value="xanthine_xdhC"/>
    <property type="match status" value="1"/>
</dbReference>
<dbReference type="EMBL" id="WUBS01000006">
    <property type="protein sequence ID" value="NDL63147.1"/>
    <property type="molecule type" value="Genomic_DNA"/>
</dbReference>
<dbReference type="PANTHER" id="PTHR30388">
    <property type="entry name" value="ALDEHYDE OXIDOREDUCTASE MOLYBDENUM COFACTOR ASSEMBLY PROTEIN"/>
    <property type="match status" value="1"/>
</dbReference>
<evidence type="ECO:0000313" key="3">
    <source>
        <dbReference type="EMBL" id="NDL63147.1"/>
    </source>
</evidence>
<dbReference type="PANTHER" id="PTHR30388:SF6">
    <property type="entry name" value="XANTHINE DEHYDROGENASE SUBUNIT A-RELATED"/>
    <property type="match status" value="1"/>
</dbReference>
<organism evidence="3 4">
    <name type="scientific">Acerihabitans arboris</name>
    <dbReference type="NCBI Taxonomy" id="2691583"/>
    <lineage>
        <taxon>Bacteria</taxon>
        <taxon>Pseudomonadati</taxon>
        <taxon>Pseudomonadota</taxon>
        <taxon>Gammaproteobacteria</taxon>
        <taxon>Enterobacterales</taxon>
        <taxon>Pectobacteriaceae</taxon>
        <taxon>Acerihabitans</taxon>
    </lineage>
</organism>
<dbReference type="SUPFAM" id="SSF51735">
    <property type="entry name" value="NAD(P)-binding Rossmann-fold domains"/>
    <property type="match status" value="1"/>
</dbReference>
<feature type="domain" description="XdhC- CoxI" evidence="1">
    <location>
        <begin position="13"/>
        <end position="79"/>
    </location>
</feature>
<name>A0A845SIQ3_9GAMM</name>
<evidence type="ECO:0000259" key="1">
    <source>
        <dbReference type="Pfam" id="PF02625"/>
    </source>
</evidence>
<reference evidence="3 4" key="2">
    <citation type="submission" date="2020-02" db="EMBL/GenBank/DDBJ databases">
        <title>The new genus of Enterobacteriales.</title>
        <authorList>
            <person name="Kim I.S."/>
        </authorList>
    </citation>
    <scope>NUCLEOTIDE SEQUENCE [LARGE SCALE GENOMIC DNA]</scope>
    <source>
        <strain evidence="3 4">SAP-6</strain>
    </source>
</reference>
<evidence type="ECO:0000313" key="4">
    <source>
        <dbReference type="Proteomes" id="UP000461443"/>
    </source>
</evidence>
<sequence length="272" mass="29676">MSDNWIFVLAQLQANRTPSVLATVIDDRGSTPRDSGTKMVVTADRQFCTVGGGHLEFQCARIAREMLGETRPGCRTERFSLGARLGQCCGGVTTVLFEPVIVALPHIALFGAGHVGKALVRILAGLPCDVSWVDSRGDQFPPQVDEHIKVIIDDPLDALDAVPADSYFIVMTHDHQLDFKLIEQILKRGEYRYCGLIGSATKRRRFCYRLGERGIGPDALARLRCPIGLEEVKGKMPAEIAVAIAGEIISRYNRLAALATDNTAACLEKRAG</sequence>
<gene>
    <name evidence="3" type="primary">xdhC</name>
    <name evidence="3" type="ORF">GRH90_10355</name>
</gene>
<dbReference type="Pfam" id="PF13478">
    <property type="entry name" value="XdhC_C"/>
    <property type="match status" value="1"/>
</dbReference>
<protein>
    <submittedName>
        <fullName evidence="3">Xanthine dehydrogenase accessory protein XdhC</fullName>
    </submittedName>
</protein>
<comment type="caution">
    <text evidence="3">The sequence shown here is derived from an EMBL/GenBank/DDBJ whole genome shotgun (WGS) entry which is preliminary data.</text>
</comment>
<dbReference type="InterPro" id="IPR052698">
    <property type="entry name" value="MoCofactor_Util/Proc"/>
</dbReference>
<dbReference type="InterPro" id="IPR003777">
    <property type="entry name" value="XdhC_CoxI"/>
</dbReference>
<dbReference type="RefSeq" id="WP_162365859.1">
    <property type="nucleotide sequence ID" value="NZ_WUBS01000006.1"/>
</dbReference>